<organism evidence="2 3">
    <name type="scientific">Cycloclasticus pugetii</name>
    <dbReference type="NCBI Taxonomy" id="34068"/>
    <lineage>
        <taxon>Bacteria</taxon>
        <taxon>Pseudomonadati</taxon>
        <taxon>Pseudomonadota</taxon>
        <taxon>Gammaproteobacteria</taxon>
        <taxon>Thiotrichales</taxon>
        <taxon>Piscirickettsiaceae</taxon>
        <taxon>Cycloclasticus</taxon>
    </lineage>
</organism>
<name>A0AB33YZF6_9GAMM</name>
<evidence type="ECO:0008006" key="4">
    <source>
        <dbReference type="Google" id="ProtNLM"/>
    </source>
</evidence>
<evidence type="ECO:0000256" key="1">
    <source>
        <dbReference type="SAM" id="SignalP"/>
    </source>
</evidence>
<reference evidence="2 3" key="1">
    <citation type="journal article" date="2013" name="Genome Announc.">
        <title>Genome Sequence of the Pyrene- and Fluoranthene-Degrading Bacterium Cycloclasticus sp. Strain PY97M.</title>
        <authorList>
            <person name="Cui Z."/>
            <person name="Xu G."/>
            <person name="Li Q."/>
            <person name="Gao W."/>
            <person name="Zheng L."/>
        </authorList>
    </citation>
    <scope>NUCLEOTIDE SEQUENCE [LARGE SCALE GENOMIC DNA]</scope>
    <source>
        <strain evidence="2 3">PY97M</strain>
    </source>
</reference>
<dbReference type="Proteomes" id="UP000015462">
    <property type="component" value="Unassembled WGS sequence"/>
</dbReference>
<evidence type="ECO:0000313" key="3">
    <source>
        <dbReference type="Proteomes" id="UP000015462"/>
    </source>
</evidence>
<dbReference type="RefSeq" id="WP_016390981.1">
    <property type="nucleotide sequence ID" value="NZ_KE646811.1"/>
</dbReference>
<dbReference type="InterPro" id="IPR010870">
    <property type="entry name" value="Porin_O/P"/>
</dbReference>
<proteinExistence type="predicted"/>
<evidence type="ECO:0000313" key="2">
    <source>
        <dbReference type="EMBL" id="EPD12282.1"/>
    </source>
</evidence>
<accession>A0AB33YZF6</accession>
<feature type="signal peptide" evidence="1">
    <location>
        <begin position="1"/>
        <end position="19"/>
    </location>
</feature>
<dbReference type="InterPro" id="IPR023614">
    <property type="entry name" value="Porin_dom_sf"/>
</dbReference>
<gene>
    <name evidence="2" type="ORF">L196_10769</name>
</gene>
<comment type="caution">
    <text evidence="2">The sequence shown here is derived from an EMBL/GenBank/DDBJ whole genome shotgun (WGS) entry which is preliminary data.</text>
</comment>
<sequence>MLKKLSILLLAFVSLPALADSSHAYANAVLEALQKKGLLSEHDVADIKQHAQQAELQASKPSVAKKTSVKSAVNNLVVATKKNVNKASPNIKFWGLAQPRYTFVPSKNGRQGTNSFTLRRARLGFTGFASDNVAFRFQYDASNEVVGLSNAQKLLDAWVSLKHFDDSLGSITVGQQFALGYTRRPHKSASVERKFTEVLSPGAVGRARGLTIRKGNMGLPETNSKGYFGNRVHYALGLFNSPDLSLNNDNNDLLFSAAFALRPNGISPSDDEYQFKDRPLAYSVGAAYSTSLDSVTLDTKFQPNGVELDNEWLSVFADVQAHHWWLWASWAEFKSDATGGLAVNTQGDNTNALSSSALTLGLSRAYLLNSEDMGWAWALQYQHVDNEHPSRTAFFRPLTGKSTDELARGMNQGSVYQAIFTWQFDENLRLINELAYYDPTDGKFNYPSFISQLQLSF</sequence>
<protein>
    <recommendedName>
        <fullName evidence="4">Phosphate-selective porin O and P</fullName>
    </recommendedName>
</protein>
<dbReference type="Pfam" id="PF07396">
    <property type="entry name" value="Porin_O_P"/>
    <property type="match status" value="1"/>
</dbReference>
<keyword evidence="3" id="KW-1185">Reference proteome</keyword>
<keyword evidence="1" id="KW-0732">Signal</keyword>
<dbReference type="EMBL" id="ASHL01000012">
    <property type="protein sequence ID" value="EPD12282.1"/>
    <property type="molecule type" value="Genomic_DNA"/>
</dbReference>
<dbReference type="AlphaFoldDB" id="A0AB33YZF6"/>
<dbReference type="SUPFAM" id="SSF56935">
    <property type="entry name" value="Porins"/>
    <property type="match status" value="1"/>
</dbReference>
<dbReference type="Gene3D" id="2.40.160.10">
    <property type="entry name" value="Porin"/>
    <property type="match status" value="1"/>
</dbReference>
<feature type="chain" id="PRO_5044260957" description="Phosphate-selective porin O and P" evidence="1">
    <location>
        <begin position="20"/>
        <end position="457"/>
    </location>
</feature>